<evidence type="ECO:0000313" key="2">
    <source>
        <dbReference type="Proteomes" id="UP000236454"/>
    </source>
</evidence>
<accession>A0A1I6YAU1</accession>
<dbReference type="RefSeq" id="WP_090246525.1">
    <property type="nucleotide sequence ID" value="NZ_FPAS01000001.1"/>
</dbReference>
<gene>
    <name evidence="1" type="ORF">SAMN05216474_0772</name>
</gene>
<dbReference type="Proteomes" id="UP000236454">
    <property type="component" value="Unassembled WGS sequence"/>
</dbReference>
<evidence type="ECO:0000313" key="1">
    <source>
        <dbReference type="EMBL" id="SFT47646.1"/>
    </source>
</evidence>
<dbReference type="AlphaFoldDB" id="A0A1I6YAU1"/>
<reference evidence="1 2" key="1">
    <citation type="submission" date="2016-10" db="EMBL/GenBank/DDBJ databases">
        <authorList>
            <person name="de Groot N.N."/>
        </authorList>
    </citation>
    <scope>NUCLEOTIDE SEQUENCE [LARGE SCALE GENOMIC DNA]</scope>
    <source>
        <strain evidence="1 2">CGMCC 1.7005</strain>
    </source>
</reference>
<dbReference type="STRING" id="477690.SAMN05216474_0772"/>
<dbReference type="InterPro" id="IPR059206">
    <property type="entry name" value="Sll1717-like"/>
</dbReference>
<keyword evidence="2" id="KW-1185">Reference proteome</keyword>
<organism evidence="1 2">
    <name type="scientific">Lishizhenia tianjinensis</name>
    <dbReference type="NCBI Taxonomy" id="477690"/>
    <lineage>
        <taxon>Bacteria</taxon>
        <taxon>Pseudomonadati</taxon>
        <taxon>Bacteroidota</taxon>
        <taxon>Flavobacteriia</taxon>
        <taxon>Flavobacteriales</taxon>
        <taxon>Crocinitomicaceae</taxon>
        <taxon>Lishizhenia</taxon>
    </lineage>
</organism>
<protein>
    <submittedName>
        <fullName evidence="1">Uncharacterized protein</fullName>
    </submittedName>
</protein>
<dbReference type="NCBIfam" id="NF047389">
    <property type="entry name" value="ATPase_Sll1717"/>
    <property type="match status" value="1"/>
</dbReference>
<dbReference type="OrthoDB" id="100386at2"/>
<name>A0A1I6YAU1_9FLAO</name>
<sequence length="559" mass="66212">MIENLPKQIEIKQLAKFNFGDIEANDDELLFDSVCKTSSILEFVTGKKNIVLGEKGTGKTALFRLIRENKLKFQPKNGYKDIIIPVEDNFQYKNVKSKLLKLIQTDDEDEIFKFQVVWEIFLFRKIATKLNQLDHVLPRDIKEGIELAGKVFNDQGFENLIRSKKTLGVKLYDTPTSILPDFYISSEPVVSEERIREESMERLELDLDKYKTAINQYLIKNQFNVIIIIDRLDEFVSKSSIPIQLQMLEALIAVEREYNRHSNIELKIFLRDDLFKQLSFEGIGYDKVISKKVDLAWTPDKIREFIAKRIYLNYKQIFNLDHLTLHVDQETLEIDTSIDSDSYVRPIFCVRWYRALIKKINPQHYAQKFPRKVNLNDKLNRQIILSIFPRYVEFKNEEGKLIEVDIFDYFANNFNLGTGNTIPRLILIFLKKWLAITTNYYMENPDQMPVKRNEQGCFELVRSGFFERAFEEFKNEIHLNFAKLNPEFESQIKLFKERIGYRYTFRAKELKGLLGITEDEDLYHFCNYLLHIGYLQRTNSTTTIENMKFELPHMFRNIK</sequence>
<proteinExistence type="predicted"/>
<dbReference type="EMBL" id="FPAS01000001">
    <property type="protein sequence ID" value="SFT47646.1"/>
    <property type="molecule type" value="Genomic_DNA"/>
</dbReference>